<dbReference type="InterPro" id="IPR008719">
    <property type="entry name" value="N2O_reductase_NosL"/>
</dbReference>
<dbReference type="PANTHER" id="PTHR41247:SF1">
    <property type="entry name" value="HTH-TYPE TRANSCRIPTIONAL REPRESSOR YCNK"/>
    <property type="match status" value="1"/>
</dbReference>
<feature type="chain" id="PRO_5045160115" evidence="1">
    <location>
        <begin position="27"/>
        <end position="179"/>
    </location>
</feature>
<dbReference type="SUPFAM" id="SSF160387">
    <property type="entry name" value="NosL/MerB-like"/>
    <property type="match status" value="1"/>
</dbReference>
<dbReference type="RefSeq" id="WP_229793063.1">
    <property type="nucleotide sequence ID" value="NZ_BMYU01000002.1"/>
</dbReference>
<organism evidence="2 3">
    <name type="scientific">Undibacterium squillarum</name>
    <dbReference type="NCBI Taxonomy" id="1131567"/>
    <lineage>
        <taxon>Bacteria</taxon>
        <taxon>Pseudomonadati</taxon>
        <taxon>Pseudomonadota</taxon>
        <taxon>Betaproteobacteria</taxon>
        <taxon>Burkholderiales</taxon>
        <taxon>Oxalobacteraceae</taxon>
        <taxon>Undibacterium</taxon>
    </lineage>
</organism>
<dbReference type="Gene3D" id="3.30.70.2050">
    <property type="match status" value="1"/>
</dbReference>
<reference evidence="3" key="1">
    <citation type="journal article" date="2019" name="Int. J. Syst. Evol. Microbiol.">
        <title>The Global Catalogue of Microorganisms (GCM) 10K type strain sequencing project: providing services to taxonomists for standard genome sequencing and annotation.</title>
        <authorList>
            <consortium name="The Broad Institute Genomics Platform"/>
            <consortium name="The Broad Institute Genome Sequencing Center for Infectious Disease"/>
            <person name="Wu L."/>
            <person name="Ma J."/>
        </authorList>
    </citation>
    <scope>NUCLEOTIDE SEQUENCE [LARGE SCALE GENOMIC DNA]</scope>
    <source>
        <strain evidence="3">KCTC 23917</strain>
    </source>
</reference>
<evidence type="ECO:0000313" key="2">
    <source>
        <dbReference type="EMBL" id="GGX36345.1"/>
    </source>
</evidence>
<proteinExistence type="predicted"/>
<dbReference type="EMBL" id="BMYU01000002">
    <property type="protein sequence ID" value="GGX36345.1"/>
    <property type="molecule type" value="Genomic_DNA"/>
</dbReference>
<gene>
    <name evidence="2" type="ORF">GCM10010946_12590</name>
</gene>
<evidence type="ECO:0000313" key="3">
    <source>
        <dbReference type="Proteomes" id="UP000653343"/>
    </source>
</evidence>
<accession>A0ABQ2XXF5</accession>
<dbReference type="PANTHER" id="PTHR41247">
    <property type="entry name" value="HTH-TYPE TRANSCRIPTIONAL REPRESSOR YCNK"/>
    <property type="match status" value="1"/>
</dbReference>
<evidence type="ECO:0000256" key="1">
    <source>
        <dbReference type="SAM" id="SignalP"/>
    </source>
</evidence>
<dbReference type="Pfam" id="PF05573">
    <property type="entry name" value="NosL"/>
    <property type="match status" value="1"/>
</dbReference>
<feature type="signal peptide" evidence="1">
    <location>
        <begin position="1"/>
        <end position="26"/>
    </location>
</feature>
<comment type="caution">
    <text evidence="2">The sequence shown here is derived from an EMBL/GenBank/DDBJ whole genome shotgun (WGS) entry which is preliminary data.</text>
</comment>
<dbReference type="Gene3D" id="3.30.70.2060">
    <property type="match status" value="1"/>
</dbReference>
<keyword evidence="3" id="KW-1185">Reference proteome</keyword>
<dbReference type="Proteomes" id="UP000653343">
    <property type="component" value="Unassembled WGS sequence"/>
</dbReference>
<dbReference type="PROSITE" id="PS51257">
    <property type="entry name" value="PROKAR_LIPOPROTEIN"/>
    <property type="match status" value="1"/>
</dbReference>
<keyword evidence="1" id="KW-0732">Signal</keyword>
<name>A0ABQ2XXF5_9BURK</name>
<sequence length="179" mass="20000">MKFKKEVFGSYVLAAFALTGVLSLSACDEDKAARQAAAKEITEKEICSLDGMTLADYPGPKAQIKYEGEKDVSFFCDTIEFFHAVLAPEQVRKIESMYVQDMGKANWDNPREYWMEPSNGYYVVGSKRQGSMGPTIASFSQEADAKKYMSEWGGKLLRFKEINKGMVDLSGGALHDEKM</sequence>
<protein>
    <submittedName>
        <fullName evidence="2">Nitrous oxide reductase accessory protein NosL</fullName>
    </submittedName>
</protein>